<feature type="signal peptide" evidence="1">
    <location>
        <begin position="1"/>
        <end position="19"/>
    </location>
</feature>
<dbReference type="Pfam" id="PF13924">
    <property type="entry name" value="Lipocalin_5"/>
    <property type="match status" value="1"/>
</dbReference>
<keyword evidence="1" id="KW-0732">Signal</keyword>
<dbReference type="PATRIC" id="fig|291169.3.peg.1002"/>
<sequence>MLKTLSTVMLATFMSTSFANDESQMHGAWKLVSYEVEVQETGEMFHPMGKKPTGYVVFTPEQRVWFVLTGEGRKPAKTVEDKAALLDTIISYTGGYRIEDNMWITSVEVAWNPEWVDTEQAREFKIDGERLQVFTPWRVMPNWPEKDMTRSIVTFERSE</sequence>
<protein>
    <recommendedName>
        <fullName evidence="2">Lipocalin-like domain-containing protein</fullName>
    </recommendedName>
</protein>
<evidence type="ECO:0000313" key="4">
    <source>
        <dbReference type="Proteomes" id="UP000094379"/>
    </source>
</evidence>
<organism evidence="3 4">
    <name type="scientific">Methylophaga muralis</name>
    <dbReference type="NCBI Taxonomy" id="291169"/>
    <lineage>
        <taxon>Bacteria</taxon>
        <taxon>Pseudomonadati</taxon>
        <taxon>Pseudomonadota</taxon>
        <taxon>Gammaproteobacteria</taxon>
        <taxon>Thiotrichales</taxon>
        <taxon>Piscirickettsiaceae</taxon>
        <taxon>Methylophaga</taxon>
    </lineage>
</organism>
<accession>A0A1E3GT71</accession>
<dbReference type="AlphaFoldDB" id="A0A1E3GT71"/>
<proteinExistence type="predicted"/>
<evidence type="ECO:0000256" key="1">
    <source>
        <dbReference type="SAM" id="SignalP"/>
    </source>
</evidence>
<keyword evidence="4" id="KW-1185">Reference proteome</keyword>
<comment type="caution">
    <text evidence="3">The sequence shown here is derived from an EMBL/GenBank/DDBJ whole genome shotgun (WGS) entry which is preliminary data.</text>
</comment>
<dbReference type="RefSeq" id="WP_069295518.1">
    <property type="nucleotide sequence ID" value="NZ_MCRI01000007.1"/>
</dbReference>
<dbReference type="Proteomes" id="UP000094379">
    <property type="component" value="Unassembled WGS sequence"/>
</dbReference>
<gene>
    <name evidence="3" type="ORF">A9E74_00995</name>
</gene>
<evidence type="ECO:0000259" key="2">
    <source>
        <dbReference type="Pfam" id="PF13924"/>
    </source>
</evidence>
<name>A0A1E3GT71_9GAMM</name>
<dbReference type="STRING" id="291169.A9E74_00995"/>
<reference evidence="3 4" key="1">
    <citation type="submission" date="2016-07" db="EMBL/GenBank/DDBJ databases">
        <title>Draft Genome Sequence of Methylophaga muralis Bur 1.</title>
        <authorList>
            <person name="Vasilenko O.V."/>
            <person name="Doronina N.V."/>
            <person name="Shmareva M.N."/>
            <person name="Tarlachkov S.V."/>
            <person name="Mustakhimov I."/>
            <person name="Trotsenko Y.A."/>
        </authorList>
    </citation>
    <scope>NUCLEOTIDE SEQUENCE [LARGE SCALE GENOMIC DNA]</scope>
    <source>
        <strain evidence="3 4">Bur 1</strain>
    </source>
</reference>
<feature type="chain" id="PRO_5009128709" description="Lipocalin-like domain-containing protein" evidence="1">
    <location>
        <begin position="20"/>
        <end position="159"/>
    </location>
</feature>
<dbReference type="InterPro" id="IPR024311">
    <property type="entry name" value="Lipocalin-like"/>
</dbReference>
<evidence type="ECO:0000313" key="3">
    <source>
        <dbReference type="EMBL" id="ODN67268.1"/>
    </source>
</evidence>
<feature type="domain" description="Lipocalin-like" evidence="2">
    <location>
        <begin position="26"/>
        <end position="157"/>
    </location>
</feature>
<dbReference type="EMBL" id="MCRI01000007">
    <property type="protein sequence ID" value="ODN67268.1"/>
    <property type="molecule type" value="Genomic_DNA"/>
</dbReference>